<name>A0ABQ0JY97_9BACT</name>
<reference evidence="2" key="1">
    <citation type="journal article" date="2015" name="Genome Announc.">
        <title>Draft Genome Sequence of an Anaerobic Ammonium-Oxidizing Bacterium, "Candidatus Brocadia sinica".</title>
        <authorList>
            <person name="Oshiki M."/>
            <person name="Shinyako-Hata K."/>
            <person name="Satoh H."/>
            <person name="Okabe S."/>
        </authorList>
    </citation>
    <scope>NUCLEOTIDE SEQUENCE [LARGE SCALE GENOMIC DNA]</scope>
    <source>
        <strain evidence="2">JPN1</strain>
    </source>
</reference>
<gene>
    <name evidence="1" type="ORF">BROSI_A2248</name>
</gene>
<evidence type="ECO:0000313" key="2">
    <source>
        <dbReference type="Proteomes" id="UP000032309"/>
    </source>
</evidence>
<comment type="caution">
    <text evidence="1">The sequence shown here is derived from an EMBL/GenBank/DDBJ whole genome shotgun (WGS) entry which is preliminary data.</text>
</comment>
<evidence type="ECO:0000313" key="1">
    <source>
        <dbReference type="EMBL" id="GAN33714.1"/>
    </source>
</evidence>
<sequence length="110" mass="12624">MVNNVNPSASKLLEQIKRLSGDTTQKEKNRLDFRKDVLNNRATNINIFKGTNLPNLEKIQKKNNISIPVVEDSKRQPPGKDIRTIEQFKPVNTGKNHRREPVGSFLDIYL</sequence>
<protein>
    <submittedName>
        <fullName evidence="1">Uncharacterized protein</fullName>
    </submittedName>
</protein>
<dbReference type="EMBL" id="BAFN01000001">
    <property type="protein sequence ID" value="GAN33714.1"/>
    <property type="molecule type" value="Genomic_DNA"/>
</dbReference>
<keyword evidence="2" id="KW-1185">Reference proteome</keyword>
<dbReference type="Proteomes" id="UP000032309">
    <property type="component" value="Unassembled WGS sequence"/>
</dbReference>
<proteinExistence type="predicted"/>
<dbReference type="RefSeq" id="WP_052563808.1">
    <property type="nucleotide sequence ID" value="NZ_BAFN01000001.1"/>
</dbReference>
<organism evidence="1 2">
    <name type="scientific">Candidatus Brocadia sinica JPN1</name>
    <dbReference type="NCBI Taxonomy" id="1197129"/>
    <lineage>
        <taxon>Bacteria</taxon>
        <taxon>Pseudomonadati</taxon>
        <taxon>Planctomycetota</taxon>
        <taxon>Candidatus Brocadiia</taxon>
        <taxon>Candidatus Brocadiales</taxon>
        <taxon>Candidatus Brocadiaceae</taxon>
        <taxon>Candidatus Brocadia</taxon>
    </lineage>
</organism>
<accession>A0ABQ0JY97</accession>